<evidence type="ECO:0000313" key="1">
    <source>
        <dbReference type="EMBL" id="SHJ32625.1"/>
    </source>
</evidence>
<reference evidence="2" key="1">
    <citation type="submission" date="2016-11" db="EMBL/GenBank/DDBJ databases">
        <authorList>
            <person name="Varghese N."/>
            <person name="Submissions S."/>
        </authorList>
    </citation>
    <scope>NUCLEOTIDE SEQUENCE [LARGE SCALE GENOMIC DNA]</scope>
    <source>
        <strain evidence="2">DSM 16057</strain>
    </source>
</reference>
<sequence length="120" mass="13067">MRRKYIHRTETMTAVDGRVAMLGGTGIRPLRGLLLAGLLTLFFCKLAEDVASHELYAFDATSPHTPPDTRVRIQRFTRLDEGLSSLSAMLTGVRKQNAGIQAGANQSVERPCLAGLLDQG</sequence>
<dbReference type="STRING" id="1121432.SAMN02745219_02293"/>
<dbReference type="RefSeq" id="WP_072869730.1">
    <property type="nucleotide sequence ID" value="NZ_FQZM01000028.1"/>
</dbReference>
<dbReference type="EMBL" id="FQZM01000028">
    <property type="protein sequence ID" value="SHJ32625.1"/>
    <property type="molecule type" value="Genomic_DNA"/>
</dbReference>
<dbReference type="AlphaFoldDB" id="A0A1M6IDU9"/>
<dbReference type="Proteomes" id="UP000184529">
    <property type="component" value="Unassembled WGS sequence"/>
</dbReference>
<proteinExistence type="predicted"/>
<organism evidence="1 2">
    <name type="scientific">Desulfofundulus thermosubterraneus DSM 16057</name>
    <dbReference type="NCBI Taxonomy" id="1121432"/>
    <lineage>
        <taxon>Bacteria</taxon>
        <taxon>Bacillati</taxon>
        <taxon>Bacillota</taxon>
        <taxon>Clostridia</taxon>
        <taxon>Eubacteriales</taxon>
        <taxon>Peptococcaceae</taxon>
        <taxon>Desulfofundulus</taxon>
    </lineage>
</organism>
<accession>A0A1M6IDU9</accession>
<evidence type="ECO:0000313" key="2">
    <source>
        <dbReference type="Proteomes" id="UP000184529"/>
    </source>
</evidence>
<name>A0A1M6IDU9_9FIRM</name>
<keyword evidence="2" id="KW-1185">Reference proteome</keyword>
<protein>
    <submittedName>
        <fullName evidence="1">Uncharacterized protein</fullName>
    </submittedName>
</protein>
<gene>
    <name evidence="1" type="ORF">SAMN02745219_02293</name>
</gene>